<reference evidence="2" key="2">
    <citation type="submission" date="2020-05" db="EMBL/GenBank/DDBJ databases">
        <authorList>
            <person name="Kim H.-S."/>
            <person name="Proctor R.H."/>
            <person name="Brown D.W."/>
        </authorList>
    </citation>
    <scope>NUCLEOTIDE SEQUENCE</scope>
    <source>
        <strain evidence="2">NRRL 22465</strain>
    </source>
</reference>
<protein>
    <submittedName>
        <fullName evidence="2">Uncharacterized protein</fullName>
    </submittedName>
</protein>
<evidence type="ECO:0000256" key="1">
    <source>
        <dbReference type="SAM" id="MobiDB-lite"/>
    </source>
</evidence>
<comment type="caution">
    <text evidence="2">The sequence shown here is derived from an EMBL/GenBank/DDBJ whole genome shotgun (WGS) entry which is preliminary data.</text>
</comment>
<evidence type="ECO:0000313" key="2">
    <source>
        <dbReference type="EMBL" id="KAF4977430.1"/>
    </source>
</evidence>
<organism evidence="2 3">
    <name type="scientific">Fusarium zealandicum</name>
    <dbReference type="NCBI Taxonomy" id="1053134"/>
    <lineage>
        <taxon>Eukaryota</taxon>
        <taxon>Fungi</taxon>
        <taxon>Dikarya</taxon>
        <taxon>Ascomycota</taxon>
        <taxon>Pezizomycotina</taxon>
        <taxon>Sordariomycetes</taxon>
        <taxon>Hypocreomycetidae</taxon>
        <taxon>Hypocreales</taxon>
        <taxon>Nectriaceae</taxon>
        <taxon>Fusarium</taxon>
        <taxon>Fusarium staphyleae species complex</taxon>
    </lineage>
</organism>
<proteinExistence type="predicted"/>
<feature type="region of interest" description="Disordered" evidence="1">
    <location>
        <begin position="110"/>
        <end position="131"/>
    </location>
</feature>
<feature type="region of interest" description="Disordered" evidence="1">
    <location>
        <begin position="42"/>
        <end position="79"/>
    </location>
</feature>
<feature type="region of interest" description="Disordered" evidence="1">
    <location>
        <begin position="179"/>
        <end position="211"/>
    </location>
</feature>
<gene>
    <name evidence="2" type="ORF">FZEAL_6042</name>
</gene>
<accession>A0A8H4XJ93</accession>
<feature type="compositionally biased region" description="Polar residues" evidence="1">
    <location>
        <begin position="51"/>
        <end position="65"/>
    </location>
</feature>
<name>A0A8H4XJ93_9HYPO</name>
<sequence>MGPSKHQPSLTVGSNTASIAAEKMKMPLKSAAITKEAFVTPTKQCGPRVRGSSSRTNWKRSNPLFSSPADGEGVSTPDSIFSPGVSEVFSPPLDVSTPLSVCDYPGEFRRSRRSYKRREEESPTRQLPPSLKKLTINEGVSSTSPILISDDEDPYLGSDDEDGWVTANEYSMLETLISRGDGSSVDDDAIADPSDASNEHEEDEAQPAHYDGVHMTSLGVDQPRIKFERLQKRMLPLRRLHDRIVEGAKPDTAASGYIYYQGVVERTMGQVHK</sequence>
<dbReference type="EMBL" id="JABEYC010000437">
    <property type="protein sequence ID" value="KAF4977430.1"/>
    <property type="molecule type" value="Genomic_DNA"/>
</dbReference>
<dbReference type="AlphaFoldDB" id="A0A8H4XJ93"/>
<reference evidence="2" key="1">
    <citation type="journal article" date="2020" name="BMC Genomics">
        <title>Correction to: Identification and distribution of gene clusters required for synthesis of sphingolipid metabolism inhibitors in diverse species of the filamentous fungus Fusarium.</title>
        <authorList>
            <person name="Kim H.S."/>
            <person name="Lohmar J.M."/>
            <person name="Busman M."/>
            <person name="Brown D.W."/>
            <person name="Naumann T.A."/>
            <person name="Divon H.H."/>
            <person name="Lysoe E."/>
            <person name="Uhlig S."/>
            <person name="Proctor R.H."/>
        </authorList>
    </citation>
    <scope>NUCLEOTIDE SEQUENCE</scope>
    <source>
        <strain evidence="2">NRRL 22465</strain>
    </source>
</reference>
<dbReference type="Proteomes" id="UP000635477">
    <property type="component" value="Unassembled WGS sequence"/>
</dbReference>
<keyword evidence="3" id="KW-1185">Reference proteome</keyword>
<evidence type="ECO:0000313" key="3">
    <source>
        <dbReference type="Proteomes" id="UP000635477"/>
    </source>
</evidence>
<dbReference type="OrthoDB" id="3511049at2759"/>